<accession>A0ABQ6H9E2</accession>
<dbReference type="Proteomes" id="UP001157134">
    <property type="component" value="Unassembled WGS sequence"/>
</dbReference>
<dbReference type="RefSeq" id="WP_284296359.1">
    <property type="nucleotide sequence ID" value="NZ_BSSV01000001.1"/>
</dbReference>
<sequence length="611" mass="69282">MSSSQILVQAELAHQQGQLAKASALYQQILDSEDNVDALYGLATLSHQQGNYKDAKSLFKKALMSEPQAFDINFNYLLTLIADKDIDAAKVALANTVKLSPTDDKVKTHLGQIAFQLGLSELCLNVTPESTPQGRIIRCNAYIQLEQWLDGYTIAKSLYQQFPTEQAVLQVLSICAAKLDKYDEAITAFQAIVDQAPNNSMIQLKFADLFLMAKQLKNARRHLDIAISLNDQSITRFEIECKVCRLENNKPAALKAAYQGIQLKPEAEFAWQVIQDLGDNKENQQCIESLKAYTQDTSVYSYDLQHNLYTLAKAQQKDEQFQAAFNTFDKANKLQAERFKAENNVYNPNTQIKTFDHIKSINYPPCPLHSEQTEHFFIVGMPRSGTTLVNRVLSQMAEASSCGESNAVATLFENKLYDENLSPDSLNQWLVDNAKKHGEFYKAFNKLPSKISVDKMPHNFRYVGAILSTFPNAKVIQMRRAPQDLALSIYSQFFNQQHNYSCDLVNIAHAIAYANSLMDHWSRSFPDQVIDISYQDLASTPNNTFSAMFEALGLNWKDEYLNFHKENVASYTFSETQVRKPINKSKIGFSAHYNEEMKVFSQTYTQLSDKY</sequence>
<reference evidence="3 4" key="1">
    <citation type="submission" date="2023-03" db="EMBL/GenBank/DDBJ databases">
        <title>Thalassotalea loyana LMG 22536T draft genome sequence.</title>
        <authorList>
            <person name="Sawabe T."/>
        </authorList>
    </citation>
    <scope>NUCLEOTIDE SEQUENCE [LARGE SCALE GENOMIC DNA]</scope>
    <source>
        <strain evidence="3 4">LMG 22536</strain>
    </source>
</reference>
<dbReference type="EMBL" id="BSSV01000001">
    <property type="protein sequence ID" value="GLX84746.1"/>
    <property type="molecule type" value="Genomic_DNA"/>
</dbReference>
<dbReference type="Gene3D" id="1.25.40.10">
    <property type="entry name" value="Tetratricopeptide repeat domain"/>
    <property type="match status" value="2"/>
</dbReference>
<dbReference type="PROSITE" id="PS50005">
    <property type="entry name" value="TPR"/>
    <property type="match status" value="2"/>
</dbReference>
<keyword evidence="4" id="KW-1185">Reference proteome</keyword>
<dbReference type="PANTHER" id="PTHR12788:SF10">
    <property type="entry name" value="PROTEIN-TYROSINE SULFOTRANSFERASE"/>
    <property type="match status" value="1"/>
</dbReference>
<dbReference type="InterPro" id="IPR026634">
    <property type="entry name" value="TPST-like"/>
</dbReference>
<feature type="repeat" description="TPR" evidence="2">
    <location>
        <begin position="36"/>
        <end position="69"/>
    </location>
</feature>
<dbReference type="Pfam" id="PF13432">
    <property type="entry name" value="TPR_16"/>
    <property type="match status" value="1"/>
</dbReference>
<keyword evidence="1" id="KW-0808">Transferase</keyword>
<dbReference type="Pfam" id="PF13469">
    <property type="entry name" value="Sulfotransfer_3"/>
    <property type="match status" value="1"/>
</dbReference>
<dbReference type="PANTHER" id="PTHR12788">
    <property type="entry name" value="PROTEIN-TYROSINE SULFOTRANSFERASE 2"/>
    <property type="match status" value="1"/>
</dbReference>
<name>A0ABQ6H9E2_9GAMM</name>
<feature type="repeat" description="TPR" evidence="2">
    <location>
        <begin position="166"/>
        <end position="199"/>
    </location>
</feature>
<dbReference type="SMART" id="SM00028">
    <property type="entry name" value="TPR"/>
    <property type="match status" value="3"/>
</dbReference>
<evidence type="ECO:0000256" key="2">
    <source>
        <dbReference type="PROSITE-ProRule" id="PRU00339"/>
    </source>
</evidence>
<evidence type="ECO:0000313" key="4">
    <source>
        <dbReference type="Proteomes" id="UP001157134"/>
    </source>
</evidence>
<evidence type="ECO:0000256" key="1">
    <source>
        <dbReference type="ARBA" id="ARBA00022679"/>
    </source>
</evidence>
<dbReference type="InterPro" id="IPR027417">
    <property type="entry name" value="P-loop_NTPase"/>
</dbReference>
<dbReference type="Pfam" id="PF14559">
    <property type="entry name" value="TPR_19"/>
    <property type="match status" value="1"/>
</dbReference>
<gene>
    <name evidence="3" type="ORF">tloyanaT_09980</name>
</gene>
<proteinExistence type="predicted"/>
<dbReference type="SUPFAM" id="SSF48452">
    <property type="entry name" value="TPR-like"/>
    <property type="match status" value="1"/>
</dbReference>
<evidence type="ECO:0008006" key="5">
    <source>
        <dbReference type="Google" id="ProtNLM"/>
    </source>
</evidence>
<dbReference type="SUPFAM" id="SSF52540">
    <property type="entry name" value="P-loop containing nucleoside triphosphate hydrolases"/>
    <property type="match status" value="1"/>
</dbReference>
<keyword evidence="2" id="KW-0802">TPR repeat</keyword>
<protein>
    <recommendedName>
        <fullName evidence="5">Sulfotransferase family protein</fullName>
    </recommendedName>
</protein>
<dbReference type="InterPro" id="IPR011990">
    <property type="entry name" value="TPR-like_helical_dom_sf"/>
</dbReference>
<organism evidence="3 4">
    <name type="scientific">Thalassotalea loyana</name>
    <dbReference type="NCBI Taxonomy" id="280483"/>
    <lineage>
        <taxon>Bacteria</taxon>
        <taxon>Pseudomonadati</taxon>
        <taxon>Pseudomonadota</taxon>
        <taxon>Gammaproteobacteria</taxon>
        <taxon>Alteromonadales</taxon>
        <taxon>Colwelliaceae</taxon>
        <taxon>Thalassotalea</taxon>
    </lineage>
</organism>
<comment type="caution">
    <text evidence="3">The sequence shown here is derived from an EMBL/GenBank/DDBJ whole genome shotgun (WGS) entry which is preliminary data.</text>
</comment>
<dbReference type="InterPro" id="IPR019734">
    <property type="entry name" value="TPR_rpt"/>
</dbReference>
<dbReference type="Gene3D" id="3.40.50.300">
    <property type="entry name" value="P-loop containing nucleotide triphosphate hydrolases"/>
    <property type="match status" value="1"/>
</dbReference>
<evidence type="ECO:0000313" key="3">
    <source>
        <dbReference type="EMBL" id="GLX84746.1"/>
    </source>
</evidence>